<feature type="region of interest" description="Disordered" evidence="1">
    <location>
        <begin position="706"/>
        <end position="728"/>
    </location>
</feature>
<dbReference type="Proteomes" id="UP000029567">
    <property type="component" value="Unassembled WGS sequence"/>
</dbReference>
<name>A0A0E3B8K6_9BURK</name>
<dbReference type="RefSeq" id="WP_052088451.1">
    <property type="nucleotide sequence ID" value="NZ_AWTN01000124.1"/>
</dbReference>
<evidence type="ECO:0008006" key="7">
    <source>
        <dbReference type="Google" id="ProtNLM"/>
    </source>
</evidence>
<accession>A0A0E3B8K6</accession>
<dbReference type="Pfam" id="PF08401">
    <property type="entry name" value="ArdcN"/>
    <property type="match status" value="1"/>
</dbReference>
<organism evidence="5 6">
    <name type="scientific">Comamonas thiooxydans</name>
    <dbReference type="NCBI Taxonomy" id="363952"/>
    <lineage>
        <taxon>Bacteria</taxon>
        <taxon>Pseudomonadati</taxon>
        <taxon>Pseudomonadota</taxon>
        <taxon>Betaproteobacteria</taxon>
        <taxon>Burkholderiales</taxon>
        <taxon>Comamonadaceae</taxon>
        <taxon>Comamonas</taxon>
    </lineage>
</organism>
<dbReference type="InterPro" id="IPR013610">
    <property type="entry name" value="ArdC_N"/>
</dbReference>
<protein>
    <recommendedName>
        <fullName evidence="7">DUF1738 domain-containing protein</fullName>
    </recommendedName>
</protein>
<dbReference type="GO" id="GO:0003697">
    <property type="term" value="F:single-stranded DNA binding"/>
    <property type="evidence" value="ECO:0007669"/>
    <property type="project" value="InterPro"/>
</dbReference>
<feature type="region of interest" description="Disordered" evidence="1">
    <location>
        <begin position="301"/>
        <end position="327"/>
    </location>
</feature>
<evidence type="ECO:0000259" key="3">
    <source>
        <dbReference type="Pfam" id="PF18790"/>
    </source>
</evidence>
<feature type="domain" description="N-terminal" evidence="2">
    <location>
        <begin position="10"/>
        <end position="135"/>
    </location>
</feature>
<evidence type="ECO:0000256" key="1">
    <source>
        <dbReference type="SAM" id="MobiDB-lite"/>
    </source>
</evidence>
<dbReference type="EMBL" id="AWTN01000124">
    <property type="protein sequence ID" value="KGG84792.1"/>
    <property type="molecule type" value="Genomic_DNA"/>
</dbReference>
<evidence type="ECO:0000313" key="5">
    <source>
        <dbReference type="EMBL" id="KGG84792.1"/>
    </source>
</evidence>
<evidence type="ECO:0000313" key="6">
    <source>
        <dbReference type="Proteomes" id="UP000029567"/>
    </source>
</evidence>
<dbReference type="AlphaFoldDB" id="A0A0E3B8K6"/>
<evidence type="ECO:0000259" key="4">
    <source>
        <dbReference type="Pfam" id="PF18818"/>
    </source>
</evidence>
<sequence>MATQPKERRDWRQEVTDTIVDMMERGVAPWQKPWDDKAAARALQMPHNGVTGRPYTGGNALYLMAKGSALGYDDPRWMTYNQAQEKGWQVRKGEKGTQVEFWQFDRVEKVKGDDGKWREERVKLDPPMQRLYTVFNAQQMDGVPAIQPPKREEWQINETAERILKNSGASIRHEGTAAYYSPGSDSITMPPKSSFPSEVDYYGTALHELGHWTGHESRLNRDGITKFDYFGSTQYAKEELRAEMASVFMQAEIGLPHDTERHASYLDGWLETLKKDKNELFRAARDASKISDYVMELDREKELSNEQAQQLQQGREDAQELQPNDVPPRGTPAYAAKLRQSIQDRNATGDYHVLHAQVREQMGDSVNFGRLASDEPIKGKVIAETEHSIALEIAPGQAVALYKMDLKALPKPGQQVSIGAPSEQGREVALDRMIEQAHEKTQARHGEYNSTALRPDESQALMQGAEQWEVQKQAEKLNPADKAKLMAKSNTQTAQAATKKQELDSAPREKAYIENIKDHAAIAAVARDGKTVALPELNAVAYVDKVSGDLTLKAPTAAALQALQEKTVTPDTVVVNSTPTKADSMSFDNSTGDAAGLAADALRRMGAEPQNIEKVMGLTMTPEQRQAKLKESVEILQYDAKELLGNNAKTHTAQTAEGNYKGPIVGQTAYHVMQQVSATQTVAHDKSTFNGQVPQPGQHVQVKYDQGRATAAQVAQTKARPKEKAMER</sequence>
<dbReference type="Pfam" id="PF18790">
    <property type="entry name" value="KfrB"/>
    <property type="match status" value="1"/>
</dbReference>
<dbReference type="InterPro" id="IPR041459">
    <property type="entry name" value="MPTase-PolyVal"/>
</dbReference>
<feature type="domain" description="Polyvalent protein metallopeptidase" evidence="4">
    <location>
        <begin position="158"/>
        <end position="285"/>
    </location>
</feature>
<comment type="caution">
    <text evidence="5">The sequence shown here is derived from an EMBL/GenBank/DDBJ whole genome shotgun (WGS) entry which is preliminary data.</text>
</comment>
<proteinExistence type="predicted"/>
<feature type="domain" description="KfrB" evidence="3">
    <location>
        <begin position="659"/>
        <end position="712"/>
    </location>
</feature>
<evidence type="ECO:0000259" key="2">
    <source>
        <dbReference type="Pfam" id="PF08401"/>
    </source>
</evidence>
<gene>
    <name evidence="5" type="ORF">P245_23055</name>
</gene>
<dbReference type="InterPro" id="IPR040782">
    <property type="entry name" value="KfrB"/>
</dbReference>
<reference evidence="5 6" key="1">
    <citation type="submission" date="2013-09" db="EMBL/GenBank/DDBJ databases">
        <title>High correlation between genotypes and phenotypes of environmental bacteria Comamonas testosteroni strains.</title>
        <authorList>
            <person name="Liu L."/>
            <person name="Zhu W."/>
            <person name="Xia X."/>
            <person name="Xu B."/>
            <person name="Luo M."/>
            <person name="Wang G."/>
        </authorList>
    </citation>
    <scope>NUCLEOTIDE SEQUENCE [LARGE SCALE GENOMIC DNA]</scope>
    <source>
        <strain evidence="5 6">JL14</strain>
    </source>
</reference>
<dbReference type="Pfam" id="PF18818">
    <property type="entry name" value="MPTase-PolyVal"/>
    <property type="match status" value="1"/>
</dbReference>